<feature type="region of interest" description="Disordered" evidence="15">
    <location>
        <begin position="678"/>
        <end position="710"/>
    </location>
</feature>
<dbReference type="Pfam" id="PF00086">
    <property type="entry name" value="Thyroglobulin_1"/>
    <property type="match status" value="1"/>
</dbReference>
<feature type="compositionally biased region" description="Basic and acidic residues" evidence="15">
    <location>
        <begin position="295"/>
        <end position="309"/>
    </location>
</feature>
<keyword evidence="3" id="KW-0272">Extracellular matrix</keyword>
<keyword evidence="2" id="KW-0964">Secreted</keyword>
<dbReference type="PROSITE" id="PS51162">
    <property type="entry name" value="THYROGLOBULIN_1_2"/>
    <property type="match status" value="1"/>
</dbReference>
<dbReference type="Gene3D" id="4.10.800.10">
    <property type="entry name" value="Thyroglobulin type-1"/>
    <property type="match status" value="1"/>
</dbReference>
<keyword evidence="10 14" id="KW-1015">Disulfide bond</keyword>
<evidence type="ECO:0000256" key="14">
    <source>
        <dbReference type="PROSITE-ProRule" id="PRU00500"/>
    </source>
</evidence>
<feature type="repeat" description="LDL-receptor class B" evidence="13">
    <location>
        <begin position="1120"/>
        <end position="1164"/>
    </location>
</feature>
<feature type="domain" description="Thyroglobulin type-1" evidence="18">
    <location>
        <begin position="886"/>
        <end position="963"/>
    </location>
</feature>
<comment type="caution">
    <text evidence="12">Lacks conserved residue(s) required for the propagation of feature annotation.</text>
</comment>
<dbReference type="SUPFAM" id="SSF63825">
    <property type="entry name" value="YWTD domain"/>
    <property type="match status" value="1"/>
</dbReference>
<evidence type="ECO:0000259" key="16">
    <source>
        <dbReference type="PROSITE" id="PS50026"/>
    </source>
</evidence>
<evidence type="ECO:0000256" key="7">
    <source>
        <dbReference type="ARBA" id="ARBA00022837"/>
    </source>
</evidence>
<dbReference type="PROSITE" id="PS51220">
    <property type="entry name" value="NIDO"/>
    <property type="match status" value="1"/>
</dbReference>
<comment type="subcellular location">
    <subcellularLocation>
        <location evidence="1">Secreted</location>
        <location evidence="1">Extracellular space</location>
        <location evidence="1">Extracellular matrix</location>
        <location evidence="1">Basement membrane</location>
    </subcellularLocation>
</comment>
<dbReference type="CDD" id="cd00054">
    <property type="entry name" value="EGF_CA"/>
    <property type="match status" value="1"/>
</dbReference>
<evidence type="ECO:0000256" key="6">
    <source>
        <dbReference type="ARBA" id="ARBA00022737"/>
    </source>
</evidence>
<dbReference type="InterPro" id="IPR009017">
    <property type="entry name" value="GFP"/>
</dbReference>
<dbReference type="SUPFAM" id="SSF54511">
    <property type="entry name" value="GFP-like"/>
    <property type="match status" value="1"/>
</dbReference>
<dbReference type="PANTHER" id="PTHR46513">
    <property type="entry name" value="VITELLOGENIN RECEPTOR-LIKE PROTEIN-RELATED-RELATED"/>
    <property type="match status" value="1"/>
</dbReference>
<reference evidence="20" key="1">
    <citation type="journal article" date="2004" name="Nature">
        <title>Genome duplication in the teleost fish Tetraodon nigroviridis reveals the early vertebrate proto-karyotype.</title>
        <authorList>
            <person name="Jaillon O."/>
            <person name="Aury J.-M."/>
            <person name="Brunet F."/>
            <person name="Petit J.-L."/>
            <person name="Stange-Thomann N."/>
            <person name="Mauceli E."/>
            <person name="Bouneau L."/>
            <person name="Fischer C."/>
            <person name="Ozouf-Costaz C."/>
            <person name="Bernot A."/>
            <person name="Nicaud S."/>
            <person name="Jaffe D."/>
            <person name="Fisher S."/>
            <person name="Lutfalla G."/>
            <person name="Dossat C."/>
            <person name="Segurens B."/>
            <person name="Dasilva C."/>
            <person name="Salanoubat M."/>
            <person name="Levy M."/>
            <person name="Boudet N."/>
            <person name="Castellano S."/>
            <person name="Anthouard V."/>
            <person name="Jubin C."/>
            <person name="Castelli V."/>
            <person name="Katinka M."/>
            <person name="Vacherie B."/>
            <person name="Biemont C."/>
            <person name="Skalli Z."/>
            <person name="Cattolico L."/>
            <person name="Poulain J."/>
            <person name="De Berardinis V."/>
            <person name="Cruaud C."/>
            <person name="Duprat S."/>
            <person name="Brottier P."/>
            <person name="Coutanceau J.-P."/>
            <person name="Gouzy J."/>
            <person name="Parra G."/>
            <person name="Lardier G."/>
            <person name="Chapple C."/>
            <person name="McKernan K.J."/>
            <person name="McEwan P."/>
            <person name="Bosak S."/>
            <person name="Kellis M."/>
            <person name="Volff J.-N."/>
            <person name="Guigo R."/>
            <person name="Zody M.C."/>
            <person name="Mesirov J."/>
            <person name="Lindblad-Toh K."/>
            <person name="Birren B."/>
            <person name="Nusbaum C."/>
            <person name="Kahn D."/>
            <person name="Robinson-Rechavi M."/>
            <person name="Laudet V."/>
            <person name="Schachter V."/>
            <person name="Quetier F."/>
            <person name="Saurin W."/>
            <person name="Scarpelli C."/>
            <person name="Wincker P."/>
            <person name="Lander E.S."/>
            <person name="Weissenbach J."/>
            <person name="Roest Crollius H."/>
        </authorList>
    </citation>
    <scope>NUCLEOTIDE SEQUENCE [LARGE SCALE GENOMIC DNA]</scope>
</reference>
<dbReference type="Pfam" id="PF07474">
    <property type="entry name" value="G2F"/>
    <property type="match status" value="1"/>
</dbReference>
<proteinExistence type="predicted"/>
<dbReference type="PROSITE" id="PS51120">
    <property type="entry name" value="LDLRB"/>
    <property type="match status" value="3"/>
</dbReference>
<dbReference type="InterPro" id="IPR003886">
    <property type="entry name" value="NIDO_dom"/>
</dbReference>
<dbReference type="PROSITE" id="PS50026">
    <property type="entry name" value="EGF_3"/>
    <property type="match status" value="2"/>
</dbReference>
<evidence type="ECO:0000256" key="2">
    <source>
        <dbReference type="ARBA" id="ARBA00022525"/>
    </source>
</evidence>
<dbReference type="InterPro" id="IPR000742">
    <property type="entry name" value="EGF"/>
</dbReference>
<organism evidence="20">
    <name type="scientific">Tetraodon nigroviridis</name>
    <name type="common">Spotted green pufferfish</name>
    <name type="synonym">Chelonodon nigroviridis</name>
    <dbReference type="NCBI Taxonomy" id="99883"/>
    <lineage>
        <taxon>Eukaryota</taxon>
        <taxon>Metazoa</taxon>
        <taxon>Chordata</taxon>
        <taxon>Craniata</taxon>
        <taxon>Vertebrata</taxon>
        <taxon>Euteleostomi</taxon>
        <taxon>Actinopterygii</taxon>
        <taxon>Neopterygii</taxon>
        <taxon>Teleostei</taxon>
        <taxon>Neoteleostei</taxon>
        <taxon>Acanthomorphata</taxon>
        <taxon>Eupercaria</taxon>
        <taxon>Tetraodontiformes</taxon>
        <taxon>Tetradontoidea</taxon>
        <taxon>Tetraodontidae</taxon>
        <taxon>Tetraodon</taxon>
    </lineage>
</organism>
<feature type="region of interest" description="Disordered" evidence="15">
    <location>
        <begin position="197"/>
        <end position="310"/>
    </location>
</feature>
<dbReference type="PROSITE" id="PS01186">
    <property type="entry name" value="EGF_2"/>
    <property type="match status" value="2"/>
</dbReference>
<feature type="compositionally biased region" description="Polar residues" evidence="15">
    <location>
        <begin position="227"/>
        <end position="238"/>
    </location>
</feature>
<dbReference type="Gene3D" id="2.10.25.10">
    <property type="entry name" value="Laminin"/>
    <property type="match status" value="1"/>
</dbReference>
<dbReference type="Gene3D" id="2.120.10.30">
    <property type="entry name" value="TolB, C-terminal domain"/>
    <property type="match status" value="1"/>
</dbReference>
<dbReference type="CDD" id="cd00053">
    <property type="entry name" value="EGF"/>
    <property type="match status" value="1"/>
</dbReference>
<dbReference type="InterPro" id="IPR011042">
    <property type="entry name" value="6-blade_b-propeller_TolB-like"/>
</dbReference>
<evidence type="ECO:0000256" key="3">
    <source>
        <dbReference type="ARBA" id="ARBA00022530"/>
    </source>
</evidence>
<dbReference type="InterPro" id="IPR006605">
    <property type="entry name" value="G2_nidogen/fibulin_G2F"/>
</dbReference>
<dbReference type="SUPFAM" id="SSF57610">
    <property type="entry name" value="Thyroglobulin type-1 domain"/>
    <property type="match status" value="1"/>
</dbReference>
<accession>Q4T2J4</accession>
<dbReference type="KEGG" id="tng:GSTEN00008311G001"/>
<evidence type="ECO:0000256" key="10">
    <source>
        <dbReference type="ARBA" id="ARBA00023157"/>
    </source>
</evidence>
<evidence type="ECO:0000313" key="20">
    <source>
        <dbReference type="EMBL" id="CAF92888.1"/>
    </source>
</evidence>
<dbReference type="GO" id="GO:0042813">
    <property type="term" value="F:Wnt receptor activity"/>
    <property type="evidence" value="ECO:0007669"/>
    <property type="project" value="TreeGrafter"/>
</dbReference>
<evidence type="ECO:0000256" key="11">
    <source>
        <dbReference type="ARBA" id="ARBA00023180"/>
    </source>
</evidence>
<dbReference type="AlphaFoldDB" id="Q4T2J4"/>
<name>Q4T2J4_TETNG</name>
<evidence type="ECO:0000256" key="13">
    <source>
        <dbReference type="PROSITE-ProRule" id="PRU00461"/>
    </source>
</evidence>
<dbReference type="Pfam" id="PF12947">
    <property type="entry name" value="EGF_3"/>
    <property type="match status" value="1"/>
</dbReference>
<feature type="compositionally biased region" description="Polar residues" evidence="15">
    <location>
        <begin position="197"/>
        <end position="206"/>
    </location>
</feature>
<dbReference type="FunFam" id="2.120.10.30:FF:000241">
    <property type="entry name" value="Low-density lipoprotein receptor-related protein 6"/>
    <property type="match status" value="1"/>
</dbReference>
<feature type="domain" description="EGF-like" evidence="16">
    <location>
        <begin position="606"/>
        <end position="647"/>
    </location>
</feature>
<dbReference type="CDD" id="cd00255">
    <property type="entry name" value="nidG2"/>
    <property type="match status" value="1"/>
</dbReference>
<keyword evidence="5" id="KW-0732">Signal</keyword>
<feature type="disulfide bond" evidence="14">
    <location>
        <begin position="933"/>
        <end position="940"/>
    </location>
</feature>
<evidence type="ECO:0000256" key="15">
    <source>
        <dbReference type="SAM" id="MobiDB-lite"/>
    </source>
</evidence>
<keyword evidence="11" id="KW-0325">Glycoprotein</keyword>
<dbReference type="SUPFAM" id="SSF57184">
    <property type="entry name" value="Growth factor receptor domain"/>
    <property type="match status" value="1"/>
</dbReference>
<dbReference type="CDD" id="cd00191">
    <property type="entry name" value="TY"/>
    <property type="match status" value="1"/>
</dbReference>
<dbReference type="InterPro" id="IPR050778">
    <property type="entry name" value="Cueball_EGF_LRP_Nidogen"/>
</dbReference>
<gene>
    <name evidence="20" type="ORF">GSTENG00008311001</name>
</gene>
<dbReference type="PROSITE" id="PS00484">
    <property type="entry name" value="THYROGLOBULIN_1_1"/>
    <property type="match status" value="1"/>
</dbReference>
<keyword evidence="9" id="KW-0130">Cell adhesion</keyword>
<dbReference type="GO" id="GO:0017147">
    <property type="term" value="F:Wnt-protein binding"/>
    <property type="evidence" value="ECO:0007669"/>
    <property type="project" value="TreeGrafter"/>
</dbReference>
<dbReference type="SMART" id="SM00211">
    <property type="entry name" value="TY"/>
    <property type="match status" value="1"/>
</dbReference>
<keyword evidence="4 12" id="KW-0245">EGF-like domain</keyword>
<evidence type="ECO:0000256" key="4">
    <source>
        <dbReference type="ARBA" id="ARBA00022536"/>
    </source>
</evidence>
<protein>
    <submittedName>
        <fullName evidence="20">Chromosome undetermined SCAF10255, whole genome shotgun sequence</fullName>
    </submittedName>
</protein>
<dbReference type="InterPro" id="IPR000033">
    <property type="entry name" value="LDLR_classB_rpt"/>
</dbReference>
<feature type="non-terminal residue" evidence="20">
    <location>
        <position position="1"/>
    </location>
</feature>
<reference evidence="20" key="2">
    <citation type="submission" date="2004-02" db="EMBL/GenBank/DDBJ databases">
        <authorList>
            <consortium name="Genoscope"/>
            <consortium name="Whitehead Institute Centre for Genome Research"/>
        </authorList>
    </citation>
    <scope>NUCLEOTIDE SEQUENCE</scope>
</reference>
<feature type="region of interest" description="Disordered" evidence="15">
    <location>
        <begin position="90"/>
        <end position="109"/>
    </location>
</feature>
<feature type="domain" description="Nidogen G2 beta-barrel" evidence="17">
    <location>
        <begin position="374"/>
        <end position="607"/>
    </location>
</feature>
<dbReference type="SMART" id="SM00539">
    <property type="entry name" value="NIDO"/>
    <property type="match status" value="1"/>
</dbReference>
<evidence type="ECO:0000259" key="18">
    <source>
        <dbReference type="PROSITE" id="PS51162"/>
    </source>
</evidence>
<dbReference type="GO" id="GO:0007160">
    <property type="term" value="P:cell-matrix adhesion"/>
    <property type="evidence" value="ECO:0007669"/>
    <property type="project" value="InterPro"/>
</dbReference>
<evidence type="ECO:0000259" key="17">
    <source>
        <dbReference type="PROSITE" id="PS50993"/>
    </source>
</evidence>
<dbReference type="InterPro" id="IPR009030">
    <property type="entry name" value="Growth_fac_rcpt_cys_sf"/>
</dbReference>
<dbReference type="InterPro" id="IPR000716">
    <property type="entry name" value="Thyroglobulin_1"/>
</dbReference>
<feature type="domain" description="NIDO" evidence="19">
    <location>
        <begin position="31"/>
        <end position="194"/>
    </location>
</feature>
<feature type="repeat" description="LDL-receptor class B" evidence="13">
    <location>
        <begin position="1077"/>
        <end position="1119"/>
    </location>
</feature>
<feature type="non-terminal residue" evidence="20">
    <location>
        <position position="1237"/>
    </location>
</feature>
<dbReference type="PROSITE" id="PS50993">
    <property type="entry name" value="NIDOGEN_G2"/>
    <property type="match status" value="1"/>
</dbReference>
<evidence type="ECO:0000256" key="1">
    <source>
        <dbReference type="ARBA" id="ARBA00004302"/>
    </source>
</evidence>
<evidence type="ECO:0000256" key="8">
    <source>
        <dbReference type="ARBA" id="ARBA00022869"/>
    </source>
</evidence>
<dbReference type="SMART" id="SM00181">
    <property type="entry name" value="EGF"/>
    <property type="match status" value="3"/>
</dbReference>
<dbReference type="OrthoDB" id="9990982at2759"/>
<dbReference type="GO" id="GO:0060070">
    <property type="term" value="P:canonical Wnt signaling pathway"/>
    <property type="evidence" value="ECO:0007669"/>
    <property type="project" value="TreeGrafter"/>
</dbReference>
<evidence type="ECO:0000256" key="12">
    <source>
        <dbReference type="PROSITE-ProRule" id="PRU00076"/>
    </source>
</evidence>
<dbReference type="PANTHER" id="PTHR46513:SF6">
    <property type="entry name" value="NIDOGEN-1"/>
    <property type="match status" value="1"/>
</dbReference>
<dbReference type="EMBL" id="CAAE01010255">
    <property type="protein sequence ID" value="CAF92888.1"/>
    <property type="molecule type" value="Genomic_DNA"/>
</dbReference>
<dbReference type="SMART" id="SM00682">
    <property type="entry name" value="G2F"/>
    <property type="match status" value="1"/>
</dbReference>
<evidence type="ECO:0000256" key="5">
    <source>
        <dbReference type="ARBA" id="ARBA00022729"/>
    </source>
</evidence>
<dbReference type="SMART" id="SM00135">
    <property type="entry name" value="LY"/>
    <property type="match status" value="4"/>
</dbReference>
<evidence type="ECO:0000256" key="9">
    <source>
        <dbReference type="ARBA" id="ARBA00022889"/>
    </source>
</evidence>
<dbReference type="GO" id="GO:0005886">
    <property type="term" value="C:plasma membrane"/>
    <property type="evidence" value="ECO:0007669"/>
    <property type="project" value="TreeGrafter"/>
</dbReference>
<keyword evidence="8" id="KW-0084">Basement membrane</keyword>
<dbReference type="Pfam" id="PF06119">
    <property type="entry name" value="NIDO"/>
    <property type="match status" value="1"/>
</dbReference>
<evidence type="ECO:0000259" key="19">
    <source>
        <dbReference type="PROSITE" id="PS51220"/>
    </source>
</evidence>
<feature type="compositionally biased region" description="Pro residues" evidence="15">
    <location>
        <begin position="684"/>
        <end position="694"/>
    </location>
</feature>
<sequence>INTNGFVAFEVPPPQAEYLGKMPAPFKMVAVLLGDLDNSDGRGSVYFRQDSSPEALRRAGQHVRRAFPGRPEAEPVDTLVVTWEEMAAAGAGGPDAGVSGQEHLPAGGWASNGGSSHAILMFPRRGLQFLSTTVGGRSAPLQTGFNEGLVENWFWSSQGTYFRCSSEDEASVRSLSQKTSSGQEGVWVYQIGSSDSFHIAPGTTSDLLEEEEEPETPPGQAAEEQQGLPTLTPGSLATPTAGGHVTAPPSHTFRPRAATWDAGYRANRSGPTRPWPVRSAAQTSRPPQPPAGPTRDPELAEPRYSDPDPARPAQVVVVDEDLDVEVFSYSLETCANHAHRCSALAECRDHSRGYCCRCRPGFYGDGKTCLARGSPQRISGKLSGRLFVGRSSSAEELGDADLHSYVVAKEGRTYVAVSSVGASLGPALRLLPVLGGVIGWAFALEQPGYRNGFSIAGGEFWRQAEAVFLPGGQRLSVRQRFSGLDQHGHLVLHTHLEGRLPAVPPGSSVQISPYQEVYRYHRSLISSSSSRGFTITHPDGTVQNRTCQWHQNIVFESCPHDDHAHVAPPTQQLSVDQIFVMFDPENELIRFAMSTRTGPVQGPPPEQNPCSSGTHGCDLHAVCTPGDGDLYACQCAAGFTGDGRRCDGNATRRRRAAGTRRSRVSPVCWRWQISTSVRRRRPSVAPPPPAPTSPEPSAASAPPASPRERPAPVRACERACVRASLTLSCPQTGPLLRTAARRDATTVTSLNAPPAASAGGSAYTCSCLPGFVGDGRACRGGFLTSGPGLCPCGHQRYRRQRRSSPCPPAQTMTSVFRVGATSTPPAPTRRAPTPAAVAPVSMATASGAAPQVGGLQRRWDGGVLCPSCCCWRSGAQASSAAPERQKSACERHRELAQAAAPASGLPPPFRPRPVLGQYVPRCDAHGAYESTQCHASIGQCWCVDATGREIPNTRTGPGSTPLCIERTVMPTPVGPTPRPDVQPVAAGTHLLFARSGRIERVPLDGYRMKTEEAGPLLHIPDRVVVAVAFDCVEKTVYWSDITAPAISRARLGGGHVSAIVTQDLGSPEGLALDHVSRLLFWTDSLRDTVEVSKLDGSQRRVLFHTELVNPRAIVTNPVHGRLYWADWDRDGPKIETSNMDGTGRSVLVKDDLGLPNGLTFDLHSQQLCWADAGESGRTSTRPGPVCCLLSEPGICRNPEGGVHGPSPQVQDAGGGGGPVSLRSGLLWTEPLLHRLEE</sequence>
<dbReference type="GO" id="GO:0005604">
    <property type="term" value="C:basement membrane"/>
    <property type="evidence" value="ECO:0007669"/>
    <property type="project" value="UniProtKB-SubCell"/>
</dbReference>
<dbReference type="InterPro" id="IPR024731">
    <property type="entry name" value="NELL2-like_EGF"/>
</dbReference>
<dbReference type="InterPro" id="IPR000152">
    <property type="entry name" value="EGF-type_Asp/Asn_hydroxyl_site"/>
</dbReference>
<dbReference type="Pfam" id="PF00058">
    <property type="entry name" value="Ldl_recept_b"/>
    <property type="match status" value="3"/>
</dbReference>
<keyword evidence="6" id="KW-0677">Repeat</keyword>
<keyword evidence="7" id="KW-0106">Calcium</keyword>
<dbReference type="Gene3D" id="2.40.155.10">
    <property type="entry name" value="Green fluorescent protein"/>
    <property type="match status" value="1"/>
</dbReference>
<feature type="region of interest" description="Disordered" evidence="15">
    <location>
        <begin position="1198"/>
        <end position="1217"/>
    </location>
</feature>
<dbReference type="PROSITE" id="PS00010">
    <property type="entry name" value="ASX_HYDROXYL"/>
    <property type="match status" value="1"/>
</dbReference>
<dbReference type="InterPro" id="IPR036857">
    <property type="entry name" value="Thyroglobulin_1_sf"/>
</dbReference>
<feature type="repeat" description="LDL-receptor class B" evidence="13">
    <location>
        <begin position="1034"/>
        <end position="1076"/>
    </location>
</feature>
<feature type="domain" description="EGF-like" evidence="16">
    <location>
        <begin position="330"/>
        <end position="370"/>
    </location>
</feature>